<gene>
    <name evidence="2" type="ORF">BSTOLATCC_MIC51256</name>
</gene>
<evidence type="ECO:0000313" key="2">
    <source>
        <dbReference type="EMBL" id="CAG9330254.1"/>
    </source>
</evidence>
<feature type="transmembrane region" description="Helical" evidence="1">
    <location>
        <begin position="45"/>
        <end position="64"/>
    </location>
</feature>
<keyword evidence="1" id="KW-0472">Membrane</keyword>
<reference evidence="2" key="1">
    <citation type="submission" date="2021-09" db="EMBL/GenBank/DDBJ databases">
        <authorList>
            <consortium name="AG Swart"/>
            <person name="Singh M."/>
            <person name="Singh A."/>
            <person name="Seah K."/>
            <person name="Emmerich C."/>
        </authorList>
    </citation>
    <scope>NUCLEOTIDE SEQUENCE</scope>
    <source>
        <strain evidence="2">ATCC30299</strain>
    </source>
</reference>
<dbReference type="AlphaFoldDB" id="A0AAU9JWY5"/>
<organism evidence="2 3">
    <name type="scientific">Blepharisma stoltei</name>
    <dbReference type="NCBI Taxonomy" id="1481888"/>
    <lineage>
        <taxon>Eukaryota</taxon>
        <taxon>Sar</taxon>
        <taxon>Alveolata</taxon>
        <taxon>Ciliophora</taxon>
        <taxon>Postciliodesmatophora</taxon>
        <taxon>Heterotrichea</taxon>
        <taxon>Heterotrichida</taxon>
        <taxon>Blepharismidae</taxon>
        <taxon>Blepharisma</taxon>
    </lineage>
</organism>
<evidence type="ECO:0008006" key="4">
    <source>
        <dbReference type="Google" id="ProtNLM"/>
    </source>
</evidence>
<proteinExistence type="predicted"/>
<keyword evidence="1" id="KW-0812">Transmembrane</keyword>
<dbReference type="Proteomes" id="UP001162131">
    <property type="component" value="Unassembled WGS sequence"/>
</dbReference>
<name>A0AAU9JWY5_9CILI</name>
<comment type="caution">
    <text evidence="2">The sequence shown here is derived from an EMBL/GenBank/DDBJ whole genome shotgun (WGS) entry which is preliminary data.</text>
</comment>
<dbReference type="EMBL" id="CAJZBQ010000051">
    <property type="protein sequence ID" value="CAG9330254.1"/>
    <property type="molecule type" value="Genomic_DNA"/>
</dbReference>
<evidence type="ECO:0000256" key="1">
    <source>
        <dbReference type="SAM" id="Phobius"/>
    </source>
</evidence>
<keyword evidence="3" id="KW-1185">Reference proteome</keyword>
<protein>
    <recommendedName>
        <fullName evidence="4">NADH dehydrogenase subunit 4L</fullName>
    </recommendedName>
</protein>
<accession>A0AAU9JWY5</accession>
<keyword evidence="1" id="KW-1133">Transmembrane helix</keyword>
<evidence type="ECO:0000313" key="3">
    <source>
        <dbReference type="Proteomes" id="UP001162131"/>
    </source>
</evidence>
<sequence length="85" mass="10577">MHIFRVFLNFKFLLFMQLCKFFAVLMFNFSIFWFTLLKYFYFEKFFCKILAIFIQICYFLYFFAKILQSKSTLEILKKIISLKPI</sequence>
<feature type="transmembrane region" description="Helical" evidence="1">
    <location>
        <begin position="12"/>
        <end position="33"/>
    </location>
</feature>